<dbReference type="WBParaSite" id="HPBE_0000684101-mRNA-1">
    <property type="protein sequence ID" value="HPBE_0000684101-mRNA-1"/>
    <property type="gene ID" value="HPBE_0000684101"/>
</dbReference>
<keyword evidence="1" id="KW-0732">Signal</keyword>
<sequence length="130" mass="14349">MFSLLLLLVQVPAALACAPTVPPGTAVDPNTVVKTTVVTTQAYHPNTNRAYLQEFQNKFNAYIKQRGLGEGYGLTEASVVDVKGKFAVVYNFETQDCAQVRNLASEMKKGTDFIDHFVIKCPNKPEFSVY</sequence>
<reference evidence="2 3" key="1">
    <citation type="submission" date="2018-11" db="EMBL/GenBank/DDBJ databases">
        <authorList>
            <consortium name="Pathogen Informatics"/>
        </authorList>
    </citation>
    <scope>NUCLEOTIDE SEQUENCE [LARGE SCALE GENOMIC DNA]</scope>
</reference>
<dbReference type="OrthoDB" id="5872262at2759"/>
<evidence type="ECO:0000313" key="4">
    <source>
        <dbReference type="WBParaSite" id="HPBE_0000684101-mRNA-1"/>
    </source>
</evidence>
<evidence type="ECO:0000313" key="2">
    <source>
        <dbReference type="EMBL" id="VDO69935.1"/>
    </source>
</evidence>
<accession>A0A183FIT3</accession>
<evidence type="ECO:0000256" key="1">
    <source>
        <dbReference type="SAM" id="SignalP"/>
    </source>
</evidence>
<feature type="chain" id="PRO_5044551424" evidence="1">
    <location>
        <begin position="17"/>
        <end position="130"/>
    </location>
</feature>
<dbReference type="InterPro" id="IPR035126">
    <property type="entry name" value="SCVP"/>
</dbReference>
<dbReference type="AlphaFoldDB" id="A0A183FIT3"/>
<dbReference type="Proteomes" id="UP000050761">
    <property type="component" value="Unassembled WGS sequence"/>
</dbReference>
<evidence type="ECO:0000313" key="3">
    <source>
        <dbReference type="Proteomes" id="UP000050761"/>
    </source>
</evidence>
<protein>
    <submittedName>
        <fullName evidence="2 4">Uncharacterized protein</fullName>
    </submittedName>
</protein>
<dbReference type="EMBL" id="UZAH01025753">
    <property type="protein sequence ID" value="VDO69935.1"/>
    <property type="molecule type" value="Genomic_DNA"/>
</dbReference>
<gene>
    <name evidence="2" type="ORF">HPBE_LOCUS6842</name>
</gene>
<name>A0A183FIT3_HELPZ</name>
<feature type="signal peptide" evidence="1">
    <location>
        <begin position="1"/>
        <end position="16"/>
    </location>
</feature>
<keyword evidence="3" id="KW-1185">Reference proteome</keyword>
<proteinExistence type="predicted"/>
<accession>A0A3P8BAU0</accession>
<reference evidence="4" key="2">
    <citation type="submission" date="2019-09" db="UniProtKB">
        <authorList>
            <consortium name="WormBaseParasite"/>
        </authorList>
    </citation>
    <scope>IDENTIFICATION</scope>
</reference>
<dbReference type="Pfam" id="PF17619">
    <property type="entry name" value="SCVP"/>
    <property type="match status" value="1"/>
</dbReference>
<organism evidence="3 4">
    <name type="scientific">Heligmosomoides polygyrus</name>
    <name type="common">Parasitic roundworm</name>
    <dbReference type="NCBI Taxonomy" id="6339"/>
    <lineage>
        <taxon>Eukaryota</taxon>
        <taxon>Metazoa</taxon>
        <taxon>Ecdysozoa</taxon>
        <taxon>Nematoda</taxon>
        <taxon>Chromadorea</taxon>
        <taxon>Rhabditida</taxon>
        <taxon>Rhabditina</taxon>
        <taxon>Rhabditomorpha</taxon>
        <taxon>Strongyloidea</taxon>
        <taxon>Heligmosomidae</taxon>
        <taxon>Heligmosomoides</taxon>
    </lineage>
</organism>